<evidence type="ECO:0000256" key="1">
    <source>
        <dbReference type="ARBA" id="ARBA00004651"/>
    </source>
</evidence>
<protein>
    <submittedName>
        <fullName evidence="7">Transporter</fullName>
    </submittedName>
</protein>
<dbReference type="Pfam" id="PF01810">
    <property type="entry name" value="LysE"/>
    <property type="match status" value="1"/>
</dbReference>
<accession>A0A0F4NG14</accession>
<dbReference type="RefSeq" id="WP_045956686.1">
    <property type="nucleotide sequence ID" value="NZ_JXXV01000028.1"/>
</dbReference>
<evidence type="ECO:0000256" key="6">
    <source>
        <dbReference type="SAM" id="Phobius"/>
    </source>
</evidence>
<dbReference type="PANTHER" id="PTHR30086:SF20">
    <property type="entry name" value="ARGININE EXPORTER PROTEIN ARGO-RELATED"/>
    <property type="match status" value="1"/>
</dbReference>
<dbReference type="GO" id="GO:0015171">
    <property type="term" value="F:amino acid transmembrane transporter activity"/>
    <property type="evidence" value="ECO:0007669"/>
    <property type="project" value="TreeGrafter"/>
</dbReference>
<keyword evidence="4 6" id="KW-1133">Transmembrane helix</keyword>
<dbReference type="PANTHER" id="PTHR30086">
    <property type="entry name" value="ARGININE EXPORTER PROTEIN ARGO"/>
    <property type="match status" value="1"/>
</dbReference>
<keyword evidence="5 6" id="KW-0472">Membrane</keyword>
<feature type="transmembrane region" description="Helical" evidence="6">
    <location>
        <begin position="35"/>
        <end position="57"/>
    </location>
</feature>
<reference evidence="7 8" key="1">
    <citation type="journal article" date="2015" name="BMC Genomics">
        <title>Genome mining reveals unlocked bioactive potential of marine Gram-negative bacteria.</title>
        <authorList>
            <person name="Machado H."/>
            <person name="Sonnenschein E.C."/>
            <person name="Melchiorsen J."/>
            <person name="Gram L."/>
        </authorList>
    </citation>
    <scope>NUCLEOTIDE SEQUENCE [LARGE SCALE GENOMIC DNA]</scope>
    <source>
        <strain evidence="7 8">S2757</strain>
    </source>
</reference>
<evidence type="ECO:0000313" key="8">
    <source>
        <dbReference type="Proteomes" id="UP000033673"/>
    </source>
</evidence>
<dbReference type="InterPro" id="IPR001123">
    <property type="entry name" value="LeuE-type"/>
</dbReference>
<feature type="transmembrane region" description="Helical" evidence="6">
    <location>
        <begin position="63"/>
        <end position="84"/>
    </location>
</feature>
<dbReference type="GO" id="GO:0033228">
    <property type="term" value="P:cysteine export across plasma membrane"/>
    <property type="evidence" value="ECO:0007669"/>
    <property type="project" value="TreeGrafter"/>
</dbReference>
<evidence type="ECO:0000256" key="2">
    <source>
        <dbReference type="ARBA" id="ARBA00022475"/>
    </source>
</evidence>
<keyword evidence="2" id="KW-1003">Cell membrane</keyword>
<dbReference type="AlphaFoldDB" id="A0A0F4NG14"/>
<dbReference type="PATRIC" id="fig|579748.3.peg.3250"/>
<dbReference type="OrthoDB" id="6292618at2"/>
<feature type="transmembrane region" description="Helical" evidence="6">
    <location>
        <begin position="105"/>
        <end position="125"/>
    </location>
</feature>
<dbReference type="GO" id="GO:0005886">
    <property type="term" value="C:plasma membrane"/>
    <property type="evidence" value="ECO:0007669"/>
    <property type="project" value="UniProtKB-SubCell"/>
</dbReference>
<dbReference type="EMBL" id="JXXV01000028">
    <property type="protein sequence ID" value="KJY81803.1"/>
    <property type="molecule type" value="Genomic_DNA"/>
</dbReference>
<evidence type="ECO:0000256" key="4">
    <source>
        <dbReference type="ARBA" id="ARBA00022989"/>
    </source>
</evidence>
<comment type="caution">
    <text evidence="7">The sequence shown here is derived from an EMBL/GenBank/DDBJ whole genome shotgun (WGS) entry which is preliminary data.</text>
</comment>
<feature type="transmembrane region" description="Helical" evidence="6">
    <location>
        <begin position="137"/>
        <end position="162"/>
    </location>
</feature>
<keyword evidence="3 6" id="KW-0812">Transmembrane</keyword>
<evidence type="ECO:0000256" key="5">
    <source>
        <dbReference type="ARBA" id="ARBA00023136"/>
    </source>
</evidence>
<sequence length="204" mass="22062">MSEIFAYAIGVMYTPGPINLLGLHSGLNRQTRPHLGFFAGVGMAMFILFAMLGFVGLKFIDPQVLPFISLAGCLYILHIAWKVARANVELSDQAKGAKSLSFRDGLLMQLLNPKALVATLPISTIQFPSVGITGSAIVLWSMVLAVLAFGAPTGYSVAGLLLGKRISNPRYFKVFNLLMATLLVYVSCTIGYQHVVLPWLSISL</sequence>
<dbReference type="STRING" id="579748.TW81_15730"/>
<organism evidence="7 8">
    <name type="scientific">Vibrio galatheae</name>
    <dbReference type="NCBI Taxonomy" id="579748"/>
    <lineage>
        <taxon>Bacteria</taxon>
        <taxon>Pseudomonadati</taxon>
        <taxon>Pseudomonadota</taxon>
        <taxon>Gammaproteobacteria</taxon>
        <taxon>Vibrionales</taxon>
        <taxon>Vibrionaceae</taxon>
        <taxon>Vibrio</taxon>
    </lineage>
</organism>
<feature type="transmembrane region" description="Helical" evidence="6">
    <location>
        <begin position="174"/>
        <end position="195"/>
    </location>
</feature>
<comment type="subcellular location">
    <subcellularLocation>
        <location evidence="1">Cell membrane</location>
        <topology evidence="1">Multi-pass membrane protein</topology>
    </subcellularLocation>
</comment>
<gene>
    <name evidence="7" type="ORF">TW81_15730</name>
</gene>
<evidence type="ECO:0000313" key="7">
    <source>
        <dbReference type="EMBL" id="KJY81803.1"/>
    </source>
</evidence>
<feature type="transmembrane region" description="Helical" evidence="6">
    <location>
        <begin position="6"/>
        <end position="23"/>
    </location>
</feature>
<keyword evidence="8" id="KW-1185">Reference proteome</keyword>
<name>A0A0F4NG14_9VIBR</name>
<dbReference type="Proteomes" id="UP000033673">
    <property type="component" value="Unassembled WGS sequence"/>
</dbReference>
<evidence type="ECO:0000256" key="3">
    <source>
        <dbReference type="ARBA" id="ARBA00022692"/>
    </source>
</evidence>
<proteinExistence type="predicted"/>